<dbReference type="InterPro" id="IPR029063">
    <property type="entry name" value="SAM-dependent_MTases_sf"/>
</dbReference>
<accession>A0A1G8GXE7</accession>
<evidence type="ECO:0000313" key="2">
    <source>
        <dbReference type="EMBL" id="SDH99068.1"/>
    </source>
</evidence>
<protein>
    <submittedName>
        <fullName evidence="2">Methyltransferase domain-containing protein</fullName>
    </submittedName>
</protein>
<dbReference type="PANTHER" id="PTHR43591:SF24">
    <property type="entry name" value="2-METHOXY-6-POLYPRENYL-1,4-BENZOQUINOL METHYLASE, MITOCHONDRIAL"/>
    <property type="match status" value="1"/>
</dbReference>
<name>A0A1G8GXE7_9RHOO</name>
<dbReference type="CDD" id="cd02440">
    <property type="entry name" value="AdoMet_MTases"/>
    <property type="match status" value="1"/>
</dbReference>
<keyword evidence="2" id="KW-0808">Transferase</keyword>
<dbReference type="SUPFAM" id="SSF53335">
    <property type="entry name" value="S-adenosyl-L-methionine-dependent methyltransferases"/>
    <property type="match status" value="1"/>
</dbReference>
<dbReference type="PANTHER" id="PTHR43591">
    <property type="entry name" value="METHYLTRANSFERASE"/>
    <property type="match status" value="1"/>
</dbReference>
<keyword evidence="2" id="KW-0489">Methyltransferase</keyword>
<sequence>MTAYDLSEDMLAVVAAEAARRGLNNIDTVRGAAEALDFAPASFDAVVSRYSAHHWQHLASGIKEARRVLKDDGIAIFIDVIAPELTLYDTWLQSVELLRDPSHVRDMTLSEWKRVIEAAGMAIEETVVGRLRLAFDPWIERLKTPLSHVVAIRSLQHGADSNVARHFDIEDDGSFTVDTALIVARPVPA</sequence>
<dbReference type="GO" id="GO:0032259">
    <property type="term" value="P:methylation"/>
    <property type="evidence" value="ECO:0007669"/>
    <property type="project" value="UniProtKB-KW"/>
</dbReference>
<organism evidence="2 3">
    <name type="scientific">Propionivibrio dicarboxylicus</name>
    <dbReference type="NCBI Taxonomy" id="83767"/>
    <lineage>
        <taxon>Bacteria</taxon>
        <taxon>Pseudomonadati</taxon>
        <taxon>Pseudomonadota</taxon>
        <taxon>Betaproteobacteria</taxon>
        <taxon>Rhodocyclales</taxon>
        <taxon>Rhodocyclaceae</taxon>
        <taxon>Propionivibrio</taxon>
    </lineage>
</organism>
<reference evidence="2 3" key="1">
    <citation type="submission" date="2016-10" db="EMBL/GenBank/DDBJ databases">
        <authorList>
            <person name="de Groot N.N."/>
        </authorList>
    </citation>
    <scope>NUCLEOTIDE SEQUENCE [LARGE SCALE GENOMIC DNA]</scope>
    <source>
        <strain evidence="2 3">DSM 5885</strain>
    </source>
</reference>
<dbReference type="Proteomes" id="UP000198607">
    <property type="component" value="Unassembled WGS sequence"/>
</dbReference>
<evidence type="ECO:0000259" key="1">
    <source>
        <dbReference type="Pfam" id="PF08241"/>
    </source>
</evidence>
<keyword evidence="3" id="KW-1185">Reference proteome</keyword>
<dbReference type="EMBL" id="FNCY01000011">
    <property type="protein sequence ID" value="SDH99068.1"/>
    <property type="molecule type" value="Genomic_DNA"/>
</dbReference>
<feature type="domain" description="Methyltransferase type 11" evidence="1">
    <location>
        <begin position="2"/>
        <end position="77"/>
    </location>
</feature>
<dbReference type="InterPro" id="IPR013216">
    <property type="entry name" value="Methyltransf_11"/>
</dbReference>
<dbReference type="Pfam" id="PF08241">
    <property type="entry name" value="Methyltransf_11"/>
    <property type="match status" value="1"/>
</dbReference>
<dbReference type="GO" id="GO:0008757">
    <property type="term" value="F:S-adenosylmethionine-dependent methyltransferase activity"/>
    <property type="evidence" value="ECO:0007669"/>
    <property type="project" value="InterPro"/>
</dbReference>
<dbReference type="STRING" id="83767.SAMN05660652_02668"/>
<gene>
    <name evidence="2" type="ORF">SAMN05660652_02668</name>
</gene>
<dbReference type="Gene3D" id="3.40.50.150">
    <property type="entry name" value="Vaccinia Virus protein VP39"/>
    <property type="match status" value="1"/>
</dbReference>
<proteinExistence type="predicted"/>
<evidence type="ECO:0000313" key="3">
    <source>
        <dbReference type="Proteomes" id="UP000198607"/>
    </source>
</evidence>
<dbReference type="AlphaFoldDB" id="A0A1G8GXE7"/>